<dbReference type="PANTHER" id="PTHR35794">
    <property type="entry name" value="CELL DIVISION PROTEIN DIVIVA"/>
    <property type="match status" value="1"/>
</dbReference>
<keyword evidence="3" id="KW-0963">Cytoplasm</keyword>
<keyword evidence="6" id="KW-0131">Cell cycle</keyword>
<dbReference type="NCBIfam" id="TIGR03544">
    <property type="entry name" value="DivI1A_domain"/>
    <property type="match status" value="1"/>
</dbReference>
<dbReference type="GO" id="GO:0051301">
    <property type="term" value="P:cell division"/>
    <property type="evidence" value="ECO:0007669"/>
    <property type="project" value="UniProtKB-KW"/>
</dbReference>
<feature type="coiled-coil region" evidence="7">
    <location>
        <begin position="29"/>
        <end position="63"/>
    </location>
</feature>
<protein>
    <submittedName>
        <fullName evidence="9">DivIVA domain-containing protein</fullName>
    </submittedName>
</protein>
<name>A0AAP2CEA5_9BACT</name>
<dbReference type="GO" id="GO:0005737">
    <property type="term" value="C:cytoplasm"/>
    <property type="evidence" value="ECO:0007669"/>
    <property type="project" value="UniProtKB-SubCell"/>
</dbReference>
<evidence type="ECO:0000256" key="4">
    <source>
        <dbReference type="ARBA" id="ARBA00022618"/>
    </source>
</evidence>
<dbReference type="InterPro" id="IPR019933">
    <property type="entry name" value="DivIVA_domain"/>
</dbReference>
<keyword evidence="10" id="KW-1185">Reference proteome</keyword>
<feature type="region of interest" description="Disordered" evidence="8">
    <location>
        <begin position="211"/>
        <end position="285"/>
    </location>
</feature>
<evidence type="ECO:0000313" key="9">
    <source>
        <dbReference type="EMBL" id="MBS9522763.1"/>
    </source>
</evidence>
<keyword evidence="4" id="KW-0132">Cell division</keyword>
<dbReference type="RefSeq" id="WP_213943649.1">
    <property type="nucleotide sequence ID" value="NZ_JAHCMY010000001.1"/>
</dbReference>
<evidence type="ECO:0000256" key="7">
    <source>
        <dbReference type="SAM" id="Coils"/>
    </source>
</evidence>
<keyword evidence="5 7" id="KW-0175">Coiled coil</keyword>
<evidence type="ECO:0000256" key="6">
    <source>
        <dbReference type="ARBA" id="ARBA00023306"/>
    </source>
</evidence>
<feature type="compositionally biased region" description="Acidic residues" evidence="8">
    <location>
        <begin position="211"/>
        <end position="222"/>
    </location>
</feature>
<dbReference type="Proteomes" id="UP001319104">
    <property type="component" value="Unassembled WGS sequence"/>
</dbReference>
<gene>
    <name evidence="9" type="ORF">KI659_01930</name>
</gene>
<comment type="subcellular location">
    <subcellularLocation>
        <location evidence="1">Cytoplasm</location>
    </subcellularLocation>
</comment>
<accession>A0AAP2CEA5</accession>
<sequence>MKITPLEIRQKTFERHFRGYDKEEVGAFLNSLSQEWERLMDEKKDLQVKLDQAEKQSNKLREVESSLFRTLKTAEDTGANIIEQAKTTADQIVGDAQIDADVLRNDAKQKSQNMLEAAEQKAREIMENLKTDIQTLVDNYEHLLEQRKRVLKNLQQIATHTIDTMEDAEKTFEQADITVHTDLIEQLSQEGSFESFVGQVPAKMEEIQEEVEQEEVQPEAEEEIKAQVEEVKAEPEEPKRIEEEIVEPEAKEEEKEEEPRREDQPSPTVQNEKKQTSGSFFDQFD</sequence>
<dbReference type="AlphaFoldDB" id="A0AAP2CEA5"/>
<evidence type="ECO:0000313" key="10">
    <source>
        <dbReference type="Proteomes" id="UP001319104"/>
    </source>
</evidence>
<proteinExistence type="inferred from homology"/>
<comment type="caution">
    <text evidence="9">The sequence shown here is derived from an EMBL/GenBank/DDBJ whole genome shotgun (WGS) entry which is preliminary data.</text>
</comment>
<dbReference type="InterPro" id="IPR007793">
    <property type="entry name" value="DivIVA_fam"/>
</dbReference>
<feature type="compositionally biased region" description="Polar residues" evidence="8">
    <location>
        <begin position="265"/>
        <end position="285"/>
    </location>
</feature>
<feature type="coiled-coil region" evidence="7">
    <location>
        <begin position="100"/>
        <end position="157"/>
    </location>
</feature>
<evidence type="ECO:0000256" key="2">
    <source>
        <dbReference type="ARBA" id="ARBA00009008"/>
    </source>
</evidence>
<dbReference type="Pfam" id="PF05103">
    <property type="entry name" value="DivIVA"/>
    <property type="match status" value="1"/>
</dbReference>
<dbReference type="EMBL" id="JAHCMY010000001">
    <property type="protein sequence ID" value="MBS9522763.1"/>
    <property type="molecule type" value="Genomic_DNA"/>
</dbReference>
<dbReference type="Gene3D" id="6.10.250.660">
    <property type="match status" value="1"/>
</dbReference>
<reference evidence="9 10" key="1">
    <citation type="submission" date="2021-05" db="EMBL/GenBank/DDBJ databases">
        <authorList>
            <person name="Zhang Z.D."/>
            <person name="Osman G."/>
        </authorList>
    </citation>
    <scope>NUCLEOTIDE SEQUENCE [LARGE SCALE GENOMIC DNA]</scope>
    <source>
        <strain evidence="9 10">KCTC 32217</strain>
    </source>
</reference>
<feature type="compositionally biased region" description="Basic and acidic residues" evidence="8">
    <location>
        <begin position="223"/>
        <end position="264"/>
    </location>
</feature>
<evidence type="ECO:0000256" key="5">
    <source>
        <dbReference type="ARBA" id="ARBA00023054"/>
    </source>
</evidence>
<organism evidence="9 10">
    <name type="scientific">Litoribacter ruber</name>
    <dbReference type="NCBI Taxonomy" id="702568"/>
    <lineage>
        <taxon>Bacteria</taxon>
        <taxon>Pseudomonadati</taxon>
        <taxon>Bacteroidota</taxon>
        <taxon>Cytophagia</taxon>
        <taxon>Cytophagales</taxon>
        <taxon>Cyclobacteriaceae</taxon>
        <taxon>Litoribacter</taxon>
    </lineage>
</organism>
<comment type="similarity">
    <text evidence="2">Belongs to the DivIVA family.</text>
</comment>
<evidence type="ECO:0000256" key="1">
    <source>
        <dbReference type="ARBA" id="ARBA00004496"/>
    </source>
</evidence>
<dbReference type="PANTHER" id="PTHR35794:SF2">
    <property type="entry name" value="CELL DIVISION PROTEIN DIVIVA"/>
    <property type="match status" value="1"/>
</dbReference>
<evidence type="ECO:0000256" key="3">
    <source>
        <dbReference type="ARBA" id="ARBA00022490"/>
    </source>
</evidence>
<evidence type="ECO:0000256" key="8">
    <source>
        <dbReference type="SAM" id="MobiDB-lite"/>
    </source>
</evidence>